<organism evidence="1 2">
    <name type="scientific">Leptospirillum ferrodiazotrophum</name>
    <dbReference type="NCBI Taxonomy" id="412449"/>
    <lineage>
        <taxon>Bacteria</taxon>
        <taxon>Pseudomonadati</taxon>
        <taxon>Nitrospirota</taxon>
        <taxon>Nitrospiria</taxon>
        <taxon>Nitrospirales</taxon>
        <taxon>Nitrospiraceae</taxon>
        <taxon>Leptospirillum</taxon>
    </lineage>
</organism>
<accession>C6I120</accession>
<dbReference type="EMBL" id="GG693890">
    <property type="protein sequence ID" value="EES51448.1"/>
    <property type="molecule type" value="Genomic_DNA"/>
</dbReference>
<dbReference type="AlphaFoldDB" id="C6I120"/>
<protein>
    <submittedName>
        <fullName evidence="1">Uncharacterized protein</fullName>
    </submittedName>
</protein>
<sequence length="176" mass="19501">MTRPHHSPSSAHGSVSGISGLVLLWDEPVFSESRPLRIFSQKVGDPLSPLLLWTDLWYSNLVTRALAPFWRKEKKILPPSFFFVPADGPFPSGFIILPFEPGKSLEWASRLYDTVVGLGITPVVLDSQSLTEELKAPVAEVSRNLFDRHDIRLYVSDPAGNPASMESLFPLLESAS</sequence>
<evidence type="ECO:0000313" key="2">
    <source>
        <dbReference type="Proteomes" id="UP000009374"/>
    </source>
</evidence>
<evidence type="ECO:0000313" key="1">
    <source>
        <dbReference type="EMBL" id="EES51448.1"/>
    </source>
</evidence>
<keyword evidence="2" id="KW-1185">Reference proteome</keyword>
<reference evidence="1 2" key="1">
    <citation type="journal article" date="2009" name="Appl. Environ. Microbiol.">
        <title>Community genomic and proteomic analyses of chemoautotrophic iron-oxidizing "Leptospirillum rubarum" (Group II) and "Leptospirillum ferrodiazotrophum" (Group III) bacteria in acid mine drainage biofilms.</title>
        <authorList>
            <person name="Goltsman D.S."/>
            <person name="Denef V.J."/>
            <person name="Singer S.W."/>
            <person name="VerBerkmoes N.C."/>
            <person name="Lefsrud M."/>
            <person name="Mueller R.S."/>
            <person name="Dick G.J."/>
            <person name="Sun C.L."/>
            <person name="Wheeler K.E."/>
            <person name="Zemla A."/>
            <person name="Baker B.J."/>
            <person name="Hauser L."/>
            <person name="Land M."/>
            <person name="Shah M.B."/>
            <person name="Thelen M.P."/>
            <person name="Hettich R.L."/>
            <person name="Banfield J.F."/>
        </authorList>
    </citation>
    <scope>NUCLEOTIDE SEQUENCE [LARGE SCALE GENOMIC DNA]</scope>
</reference>
<proteinExistence type="predicted"/>
<name>C6I120_9BACT</name>
<dbReference type="Proteomes" id="UP000009374">
    <property type="component" value="Unassembled WGS sequence"/>
</dbReference>
<gene>
    <name evidence="1" type="ORF">UBAL3_96150013</name>
</gene>